<organism evidence="2">
    <name type="scientific">Amorphochlora amoebiformis</name>
    <dbReference type="NCBI Taxonomy" id="1561963"/>
    <lineage>
        <taxon>Eukaryota</taxon>
        <taxon>Sar</taxon>
        <taxon>Rhizaria</taxon>
        <taxon>Cercozoa</taxon>
        <taxon>Chlorarachniophyceae</taxon>
        <taxon>Amorphochlora</taxon>
    </lineage>
</organism>
<accession>A0A7S0D3Y0</accession>
<evidence type="ECO:0000313" key="2">
    <source>
        <dbReference type="EMBL" id="CAD8442701.1"/>
    </source>
</evidence>
<feature type="compositionally biased region" description="Polar residues" evidence="1">
    <location>
        <begin position="101"/>
        <end position="112"/>
    </location>
</feature>
<proteinExistence type="predicted"/>
<gene>
    <name evidence="2" type="ORF">LAMO00422_LOCUS6884</name>
</gene>
<name>A0A7S0D3Y0_9EUKA</name>
<feature type="compositionally biased region" description="Polar residues" evidence="1">
    <location>
        <begin position="61"/>
        <end position="71"/>
    </location>
</feature>
<reference evidence="2" key="1">
    <citation type="submission" date="2021-01" db="EMBL/GenBank/DDBJ databases">
        <authorList>
            <person name="Corre E."/>
            <person name="Pelletier E."/>
            <person name="Niang G."/>
            <person name="Scheremetjew M."/>
            <person name="Finn R."/>
            <person name="Kale V."/>
            <person name="Holt S."/>
            <person name="Cochrane G."/>
            <person name="Meng A."/>
            <person name="Brown T."/>
            <person name="Cohen L."/>
        </authorList>
    </citation>
    <scope>NUCLEOTIDE SEQUENCE</scope>
    <source>
        <strain evidence="2">CCMP2058</strain>
    </source>
</reference>
<sequence length="129" mass="14275">MQTKSPGGSGKPRPERPAFAMMDQRQLIRSSWSWGPAIKKERKDGSGDIMTFISEIKSFSNTSSACSSQRGSFKRKASGTEDGQHIYKKKKHEQKKDGQSLRKSNATTINSNPVLLNLEKGLRSSEASN</sequence>
<dbReference type="EMBL" id="HBEM01009826">
    <property type="protein sequence ID" value="CAD8442701.1"/>
    <property type="molecule type" value="Transcribed_RNA"/>
</dbReference>
<protein>
    <submittedName>
        <fullName evidence="2">Uncharacterized protein</fullName>
    </submittedName>
</protein>
<evidence type="ECO:0000256" key="1">
    <source>
        <dbReference type="SAM" id="MobiDB-lite"/>
    </source>
</evidence>
<feature type="region of interest" description="Disordered" evidence="1">
    <location>
        <begin position="61"/>
        <end position="112"/>
    </location>
</feature>
<dbReference type="AlphaFoldDB" id="A0A7S0D3Y0"/>